<dbReference type="SUPFAM" id="SSF52047">
    <property type="entry name" value="RNI-like"/>
    <property type="match status" value="1"/>
</dbReference>
<feature type="chain" id="PRO_5034362542" description="F-box domain-containing protein" evidence="2">
    <location>
        <begin position="25"/>
        <end position="424"/>
    </location>
</feature>
<evidence type="ECO:0000256" key="2">
    <source>
        <dbReference type="SAM" id="SignalP"/>
    </source>
</evidence>
<proteinExistence type="predicted"/>
<feature type="compositionally biased region" description="Acidic residues" evidence="1">
    <location>
        <begin position="285"/>
        <end position="294"/>
    </location>
</feature>
<feature type="region of interest" description="Disordered" evidence="1">
    <location>
        <begin position="340"/>
        <end position="361"/>
    </location>
</feature>
<accession>A0A8H7EP00</accession>
<feature type="compositionally biased region" description="Basic and acidic residues" evidence="1">
    <location>
        <begin position="390"/>
        <end position="405"/>
    </location>
</feature>
<dbReference type="AlphaFoldDB" id="A0A8H7EP00"/>
<feature type="domain" description="F-box" evidence="3">
    <location>
        <begin position="1"/>
        <end position="45"/>
    </location>
</feature>
<evidence type="ECO:0000313" key="5">
    <source>
        <dbReference type="Proteomes" id="UP000605846"/>
    </source>
</evidence>
<dbReference type="EMBL" id="JABAYA010000076">
    <property type="protein sequence ID" value="KAF7726574.1"/>
    <property type="molecule type" value="Genomic_DNA"/>
</dbReference>
<dbReference type="InterPro" id="IPR032675">
    <property type="entry name" value="LRR_dom_sf"/>
</dbReference>
<keyword evidence="5" id="KW-1185">Reference proteome</keyword>
<keyword evidence="2" id="KW-0732">Signal</keyword>
<gene>
    <name evidence="4" type="ORF">EC973_008619</name>
</gene>
<evidence type="ECO:0000313" key="4">
    <source>
        <dbReference type="EMBL" id="KAF7726574.1"/>
    </source>
</evidence>
<organism evidence="4 5">
    <name type="scientific">Apophysomyces ossiformis</name>
    <dbReference type="NCBI Taxonomy" id="679940"/>
    <lineage>
        <taxon>Eukaryota</taxon>
        <taxon>Fungi</taxon>
        <taxon>Fungi incertae sedis</taxon>
        <taxon>Mucoromycota</taxon>
        <taxon>Mucoromycotina</taxon>
        <taxon>Mucoromycetes</taxon>
        <taxon>Mucorales</taxon>
        <taxon>Mucorineae</taxon>
        <taxon>Mucoraceae</taxon>
        <taxon>Apophysomyces</taxon>
    </lineage>
</organism>
<dbReference type="Gene3D" id="3.80.10.10">
    <property type="entry name" value="Ribonuclease Inhibitor"/>
    <property type="match status" value="1"/>
</dbReference>
<feature type="region of interest" description="Disordered" evidence="1">
    <location>
        <begin position="274"/>
        <end position="294"/>
    </location>
</feature>
<dbReference type="InterPro" id="IPR001810">
    <property type="entry name" value="F-box_dom"/>
</dbReference>
<dbReference type="OrthoDB" id="2264027at2759"/>
<sequence>MLLFHLPAELLSSLLYLLPRQSLANLCLTCRLAYELCLPTLYSHLALSRRAHVRQLEHGADTRSVLRETMATSVRTLSLISGQNGHWLVSDLHSLLRKLPNVHTLTLIGFNGLPVHQLCRLAPLFPELNKLTVKYCQLQAVDEQQEESARFNNLTSVSFVWTDFSKEAIRQLLVSLPCLKQIDFGANHNRILGANDSALEALRDHCSYINHLSVSLQEVNETSLCSVIAHYGSQLKRLSIRCASADTLKTVATHATCIEQLVIRSSGDVALQTRRQRQNRAQHESEEETEEEAVEDNVMGILQHCRGLVRLEMVSWMIQDVPWIVWRAMDTVSQRRRTTAVTKQVQPSHACKSHPISTKPTSKETMLMVAAAFREHNGRAPAPRAAFEMARHERENPRRTHKETVALDTEELQEIRKSFPVSAD</sequence>
<evidence type="ECO:0000256" key="1">
    <source>
        <dbReference type="SAM" id="MobiDB-lite"/>
    </source>
</evidence>
<reference evidence="4" key="1">
    <citation type="submission" date="2020-01" db="EMBL/GenBank/DDBJ databases">
        <title>Genome Sequencing of Three Apophysomyces-Like Fungal Strains Confirms a Novel Fungal Genus in the Mucoromycota with divergent Burkholderia-like Endosymbiotic Bacteria.</title>
        <authorList>
            <person name="Stajich J.E."/>
            <person name="Macias A.M."/>
            <person name="Carter-House D."/>
            <person name="Lovett B."/>
            <person name="Kasson L.R."/>
            <person name="Berry K."/>
            <person name="Grigoriev I."/>
            <person name="Chang Y."/>
            <person name="Spatafora J."/>
            <person name="Kasson M.T."/>
        </authorList>
    </citation>
    <scope>NUCLEOTIDE SEQUENCE</scope>
    <source>
        <strain evidence="4">NRRL A-21654</strain>
    </source>
</reference>
<name>A0A8H7EP00_9FUNG</name>
<protein>
    <recommendedName>
        <fullName evidence="3">F-box domain-containing protein</fullName>
    </recommendedName>
</protein>
<dbReference type="Proteomes" id="UP000605846">
    <property type="component" value="Unassembled WGS sequence"/>
</dbReference>
<dbReference type="PROSITE" id="PS50181">
    <property type="entry name" value="FBOX"/>
    <property type="match status" value="1"/>
</dbReference>
<evidence type="ECO:0000259" key="3">
    <source>
        <dbReference type="PROSITE" id="PS50181"/>
    </source>
</evidence>
<comment type="caution">
    <text evidence="4">The sequence shown here is derived from an EMBL/GenBank/DDBJ whole genome shotgun (WGS) entry which is preliminary data.</text>
</comment>
<feature type="region of interest" description="Disordered" evidence="1">
    <location>
        <begin position="390"/>
        <end position="411"/>
    </location>
</feature>
<feature type="signal peptide" evidence="2">
    <location>
        <begin position="1"/>
        <end position="24"/>
    </location>
</feature>